<dbReference type="EMBL" id="VXLC01000003">
    <property type="protein sequence ID" value="KAA8889608.1"/>
    <property type="molecule type" value="Genomic_DNA"/>
</dbReference>
<protein>
    <submittedName>
        <fullName evidence="7">Histidine kinase</fullName>
    </submittedName>
</protein>
<keyword evidence="5" id="KW-0472">Membrane</keyword>
<evidence type="ECO:0000256" key="5">
    <source>
        <dbReference type="SAM" id="Phobius"/>
    </source>
</evidence>
<keyword evidence="4" id="KW-0175">Coiled coil</keyword>
<gene>
    <name evidence="7" type="ORF">F3087_07560</name>
</gene>
<keyword evidence="8" id="KW-1185">Reference proteome</keyword>
<reference evidence="7 8" key="1">
    <citation type="submission" date="2019-09" db="EMBL/GenBank/DDBJ databases">
        <authorList>
            <person name="Wang X."/>
        </authorList>
    </citation>
    <scope>NUCLEOTIDE SEQUENCE [LARGE SCALE GENOMIC DNA]</scope>
    <source>
        <strain evidence="7 8">CICC 11023</strain>
    </source>
</reference>
<dbReference type="Gene3D" id="3.30.565.10">
    <property type="entry name" value="Histidine kinase-like ATPase, C-terminal domain"/>
    <property type="match status" value="1"/>
</dbReference>
<evidence type="ECO:0000259" key="6">
    <source>
        <dbReference type="Pfam" id="PF07730"/>
    </source>
</evidence>
<dbReference type="OrthoDB" id="5241784at2"/>
<feature type="transmembrane region" description="Helical" evidence="5">
    <location>
        <begin position="102"/>
        <end position="122"/>
    </location>
</feature>
<feature type="transmembrane region" description="Helical" evidence="5">
    <location>
        <begin position="75"/>
        <end position="96"/>
    </location>
</feature>
<comment type="caution">
    <text evidence="7">The sequence shown here is derived from an EMBL/GenBank/DDBJ whole genome shotgun (WGS) entry which is preliminary data.</text>
</comment>
<dbReference type="InterPro" id="IPR011712">
    <property type="entry name" value="Sig_transdc_His_kin_sub3_dim/P"/>
</dbReference>
<dbReference type="Proteomes" id="UP000323876">
    <property type="component" value="Unassembled WGS sequence"/>
</dbReference>
<dbReference type="GO" id="GO:0016020">
    <property type="term" value="C:membrane"/>
    <property type="evidence" value="ECO:0007669"/>
    <property type="project" value="InterPro"/>
</dbReference>
<evidence type="ECO:0000313" key="8">
    <source>
        <dbReference type="Proteomes" id="UP000323876"/>
    </source>
</evidence>
<accession>A0A5N0EJM7</accession>
<dbReference type="PANTHER" id="PTHR24421">
    <property type="entry name" value="NITRATE/NITRITE SENSOR PROTEIN NARX-RELATED"/>
    <property type="match status" value="1"/>
</dbReference>
<keyword evidence="5" id="KW-1133">Transmembrane helix</keyword>
<dbReference type="Gene3D" id="1.20.5.1930">
    <property type="match status" value="1"/>
</dbReference>
<dbReference type="GO" id="GO:0000155">
    <property type="term" value="F:phosphorelay sensor kinase activity"/>
    <property type="evidence" value="ECO:0007669"/>
    <property type="project" value="InterPro"/>
</dbReference>
<evidence type="ECO:0000256" key="1">
    <source>
        <dbReference type="ARBA" id="ARBA00022679"/>
    </source>
</evidence>
<name>A0A5N0EJM7_9NOCA</name>
<feature type="transmembrane region" description="Helical" evidence="5">
    <location>
        <begin position="129"/>
        <end position="149"/>
    </location>
</feature>
<dbReference type="PANTHER" id="PTHR24421:SF63">
    <property type="entry name" value="SENSOR HISTIDINE KINASE DESK"/>
    <property type="match status" value="1"/>
</dbReference>
<evidence type="ECO:0000256" key="2">
    <source>
        <dbReference type="ARBA" id="ARBA00022777"/>
    </source>
</evidence>
<dbReference type="Pfam" id="PF07730">
    <property type="entry name" value="HisKA_3"/>
    <property type="match status" value="1"/>
</dbReference>
<feature type="coiled-coil region" evidence="4">
    <location>
        <begin position="177"/>
        <end position="204"/>
    </location>
</feature>
<keyword evidence="1" id="KW-0808">Transferase</keyword>
<evidence type="ECO:0000256" key="3">
    <source>
        <dbReference type="ARBA" id="ARBA00023012"/>
    </source>
</evidence>
<proteinExistence type="predicted"/>
<dbReference type="GO" id="GO:0046983">
    <property type="term" value="F:protein dimerization activity"/>
    <property type="evidence" value="ECO:0007669"/>
    <property type="project" value="InterPro"/>
</dbReference>
<dbReference type="InterPro" id="IPR050482">
    <property type="entry name" value="Sensor_HK_TwoCompSys"/>
</dbReference>
<keyword evidence="3" id="KW-0902">Two-component regulatory system</keyword>
<keyword evidence="2 7" id="KW-0418">Kinase</keyword>
<dbReference type="AlphaFoldDB" id="A0A5N0EJM7"/>
<evidence type="ECO:0000256" key="4">
    <source>
        <dbReference type="SAM" id="Coils"/>
    </source>
</evidence>
<keyword evidence="5" id="KW-0812">Transmembrane</keyword>
<feature type="transmembrane region" description="Helical" evidence="5">
    <location>
        <begin position="41"/>
        <end position="63"/>
    </location>
</feature>
<sequence length="377" mass="39929">MTSWWDALSGPDKFRLYTRVTIQVAVVSAIAGMSVSARGPWLTVGVVVAGLASVVALEVAPDFAGPSAARWRRWALPASIVALVGVWLIFALVARLADSDSVVGQGSIASLFAAVLGMMSVVAFLRHKWWIVLGISVATGLLIGSSPLMGLVMAVVTYIAGCFVVATTLLTAWGVRVVDELDRAKGVEAELQVAEERLRFARDLHDIVGRGFSAIAVKSELAAVLSRSGQSDRAAAEMDEVKTLAVDSMGQMRKLVRGYRGIDLRGEVGGARSLLSAVGCRLDVEGDAAKVPARFHEVAAWVVREGTTNIVEHSSATSAVLTLGDAGMSLRNDRPDGTPGERSGLRGLGERLATVGATLDVTATPEQFTLQIHWENK</sequence>
<feature type="domain" description="Signal transduction histidine kinase subgroup 3 dimerisation and phosphoacceptor" evidence="6">
    <location>
        <begin position="196"/>
        <end position="261"/>
    </location>
</feature>
<organism evidence="7 8">
    <name type="scientific">Nocardia colli</name>
    <dbReference type="NCBI Taxonomy" id="2545717"/>
    <lineage>
        <taxon>Bacteria</taxon>
        <taxon>Bacillati</taxon>
        <taxon>Actinomycetota</taxon>
        <taxon>Actinomycetes</taxon>
        <taxon>Mycobacteriales</taxon>
        <taxon>Nocardiaceae</taxon>
        <taxon>Nocardia</taxon>
    </lineage>
</organism>
<feature type="transmembrane region" description="Helical" evidence="5">
    <location>
        <begin position="155"/>
        <end position="175"/>
    </location>
</feature>
<dbReference type="InterPro" id="IPR036890">
    <property type="entry name" value="HATPase_C_sf"/>
</dbReference>
<evidence type="ECO:0000313" key="7">
    <source>
        <dbReference type="EMBL" id="KAA8889608.1"/>
    </source>
</evidence>